<keyword evidence="1" id="KW-0472">Membrane</keyword>
<feature type="transmembrane region" description="Helical" evidence="1">
    <location>
        <begin position="12"/>
        <end position="38"/>
    </location>
</feature>
<dbReference type="OrthoDB" id="187492at2157"/>
<dbReference type="KEGG" id="haq:DU484_02400"/>
<protein>
    <submittedName>
        <fullName evidence="2">Uncharacterized protein</fullName>
    </submittedName>
</protein>
<feature type="transmembrane region" description="Helical" evidence="1">
    <location>
        <begin position="44"/>
        <end position="64"/>
    </location>
</feature>
<keyword evidence="1" id="KW-0812">Transmembrane</keyword>
<evidence type="ECO:0000313" key="3">
    <source>
        <dbReference type="EMBL" id="AXG08803.1"/>
    </source>
</evidence>
<reference evidence="3 4" key="1">
    <citation type="submission" date="2018-07" db="EMBL/GenBank/DDBJ databases">
        <title>Genome sequences of Haloplanus sp. CBA1112.</title>
        <authorList>
            <person name="Kim Y.B."/>
            <person name="Roh S.W."/>
        </authorList>
    </citation>
    <scope>NUCLEOTIDE SEQUENCE [LARGE SCALE GENOMIC DNA]</scope>
    <source>
        <strain evidence="3 4">CBA1112</strain>
    </source>
</reference>
<accession>A0A345DZS7</accession>
<reference evidence="2 5" key="2">
    <citation type="submission" date="2018-07" db="EMBL/GenBank/DDBJ databases">
        <title>Genome sequences of Haloplanus sp. CBA1113.</title>
        <authorList>
            <person name="Kim Y.B."/>
            <person name="Roh S.W."/>
        </authorList>
    </citation>
    <scope>NUCLEOTIDE SEQUENCE [LARGE SCALE GENOMIC DNA]</scope>
    <source>
        <strain evidence="2 5">CBA1113</strain>
    </source>
</reference>
<dbReference type="RefSeq" id="WP_114584598.1">
    <property type="nucleotide sequence ID" value="NZ_CP031148.1"/>
</dbReference>
<evidence type="ECO:0000313" key="5">
    <source>
        <dbReference type="Proteomes" id="UP000253273"/>
    </source>
</evidence>
<feature type="transmembrane region" description="Helical" evidence="1">
    <location>
        <begin position="85"/>
        <end position="105"/>
    </location>
</feature>
<organism evidence="2 5">
    <name type="scientific">Haloplanus rubicundus</name>
    <dbReference type="NCBI Taxonomy" id="1547898"/>
    <lineage>
        <taxon>Archaea</taxon>
        <taxon>Methanobacteriati</taxon>
        <taxon>Methanobacteriota</taxon>
        <taxon>Stenosarchaea group</taxon>
        <taxon>Halobacteria</taxon>
        <taxon>Halobacteriales</taxon>
        <taxon>Haloferacaceae</taxon>
        <taxon>Haloplanus</taxon>
    </lineage>
</organism>
<dbReference type="Proteomes" id="UP000252985">
    <property type="component" value="Chromosome"/>
</dbReference>
<gene>
    <name evidence="3" type="ORF">DU484_02400</name>
    <name evidence="2" type="ORF">DU500_02805</name>
</gene>
<dbReference type="GeneID" id="37285792"/>
<evidence type="ECO:0000313" key="4">
    <source>
        <dbReference type="Proteomes" id="UP000252985"/>
    </source>
</evidence>
<keyword evidence="5" id="KW-1185">Reference proteome</keyword>
<dbReference type="AlphaFoldDB" id="A0A345DZS7"/>
<dbReference type="EMBL" id="CP031150">
    <property type="protein sequence ID" value="AXG05449.1"/>
    <property type="molecule type" value="Genomic_DNA"/>
</dbReference>
<dbReference type="KEGG" id="haj:DU500_02805"/>
<accession>A0A345E9D1</accession>
<keyword evidence="1" id="KW-1133">Transmembrane helix</keyword>
<name>A0A345DZS7_9EURY</name>
<proteinExistence type="predicted"/>
<evidence type="ECO:0000256" key="1">
    <source>
        <dbReference type="SAM" id="Phobius"/>
    </source>
</evidence>
<evidence type="ECO:0000313" key="2">
    <source>
        <dbReference type="EMBL" id="AXG05449.1"/>
    </source>
</evidence>
<dbReference type="Proteomes" id="UP000253273">
    <property type="component" value="Chromosome"/>
</dbReference>
<dbReference type="EMBL" id="CP031148">
    <property type="protein sequence ID" value="AXG08803.1"/>
    <property type="molecule type" value="Genomic_DNA"/>
</dbReference>
<sequence length="106" mass="11073">MRLRNRDGTAVDAVPFLVVTAMAGLVCFSFGPIYAIAIGLSGPAVFGLPTVACLAAVAVAYHRLVYTAHPELRGELSPEQRIKGLLYAALVGAAVLVALSLPLLVR</sequence>